<keyword evidence="5" id="KW-1133">Transmembrane helix</keyword>
<keyword evidence="3 4" id="KW-0687">Ribonucleoprotein</keyword>
<feature type="transmembrane region" description="Helical" evidence="5">
    <location>
        <begin position="6"/>
        <end position="29"/>
    </location>
</feature>
<keyword evidence="5" id="KW-0812">Transmembrane</keyword>
<dbReference type="Pfam" id="PF00827">
    <property type="entry name" value="Ribosomal_L15e"/>
    <property type="match status" value="1"/>
</dbReference>
<gene>
    <name evidence="6" type="ORF">Pcinc_024160</name>
</gene>
<evidence type="ECO:0000256" key="3">
    <source>
        <dbReference type="ARBA" id="ARBA00023274"/>
    </source>
</evidence>
<reference evidence="6" key="1">
    <citation type="submission" date="2023-10" db="EMBL/GenBank/DDBJ databases">
        <title>Genome assemblies of two species of porcelain crab, Petrolisthes cinctipes and Petrolisthes manimaculis (Anomura: Porcellanidae).</title>
        <authorList>
            <person name="Angst P."/>
        </authorList>
    </citation>
    <scope>NUCLEOTIDE SEQUENCE</scope>
    <source>
        <strain evidence="6">PB745_01</strain>
        <tissue evidence="6">Gill</tissue>
    </source>
</reference>
<name>A0AAE1FAX7_PETCI</name>
<dbReference type="Gene3D" id="3.40.1120.10">
    <property type="entry name" value="Ribosomal protein l15e"/>
    <property type="match status" value="1"/>
</dbReference>
<comment type="caution">
    <text evidence="6">The sequence shown here is derived from an EMBL/GenBank/DDBJ whole genome shotgun (WGS) entry which is preliminary data.</text>
</comment>
<evidence type="ECO:0000256" key="1">
    <source>
        <dbReference type="ARBA" id="ARBA00006857"/>
    </source>
</evidence>
<dbReference type="SUPFAM" id="SSF54189">
    <property type="entry name" value="Ribosomal proteins S24e, L23 and L15e"/>
    <property type="match status" value="1"/>
</dbReference>
<evidence type="ECO:0000256" key="2">
    <source>
        <dbReference type="ARBA" id="ARBA00022980"/>
    </source>
</evidence>
<sequence length="160" mass="17283">MVIEVVIVLMVIEVVVIVLMVVVIVLIVIEHPRPTPYNAYTEHPRLTQPEKAPRLGYKAKQGLVIYDIHVRLSGRKHPVTKIVVPQGVWPSSPQLLRKAMKVSGPAAPSSSQGCCCSSRCLAQQPPAPEEGHEGVWSSSPQLLTGLLLFLKVSGPAAPSS</sequence>
<keyword evidence="7" id="KW-1185">Reference proteome</keyword>
<dbReference type="Proteomes" id="UP001286313">
    <property type="component" value="Unassembled WGS sequence"/>
</dbReference>
<evidence type="ECO:0000256" key="4">
    <source>
        <dbReference type="RuleBase" id="RU000663"/>
    </source>
</evidence>
<evidence type="ECO:0000313" key="7">
    <source>
        <dbReference type="Proteomes" id="UP001286313"/>
    </source>
</evidence>
<accession>A0AAE1FAX7</accession>
<dbReference type="GO" id="GO:1990904">
    <property type="term" value="C:ribonucleoprotein complex"/>
    <property type="evidence" value="ECO:0007669"/>
    <property type="project" value="UniProtKB-KW"/>
</dbReference>
<evidence type="ECO:0000256" key="5">
    <source>
        <dbReference type="SAM" id="Phobius"/>
    </source>
</evidence>
<dbReference type="EMBL" id="JAWQEG010002634">
    <property type="protein sequence ID" value="KAK3870627.1"/>
    <property type="molecule type" value="Genomic_DNA"/>
</dbReference>
<dbReference type="InterPro" id="IPR024794">
    <property type="entry name" value="Rbsml_eL15_core_dom_sf"/>
</dbReference>
<protein>
    <recommendedName>
        <fullName evidence="4">Ribosomal protein L15</fullName>
    </recommendedName>
</protein>
<keyword evidence="5" id="KW-0472">Membrane</keyword>
<dbReference type="GO" id="GO:0003735">
    <property type="term" value="F:structural constituent of ribosome"/>
    <property type="evidence" value="ECO:0007669"/>
    <property type="project" value="InterPro"/>
</dbReference>
<proteinExistence type="inferred from homology"/>
<dbReference type="InterPro" id="IPR000439">
    <property type="entry name" value="Ribosomal_eL15"/>
</dbReference>
<organism evidence="6 7">
    <name type="scientific">Petrolisthes cinctipes</name>
    <name type="common">Flat porcelain crab</name>
    <dbReference type="NCBI Taxonomy" id="88211"/>
    <lineage>
        <taxon>Eukaryota</taxon>
        <taxon>Metazoa</taxon>
        <taxon>Ecdysozoa</taxon>
        <taxon>Arthropoda</taxon>
        <taxon>Crustacea</taxon>
        <taxon>Multicrustacea</taxon>
        <taxon>Malacostraca</taxon>
        <taxon>Eumalacostraca</taxon>
        <taxon>Eucarida</taxon>
        <taxon>Decapoda</taxon>
        <taxon>Pleocyemata</taxon>
        <taxon>Anomura</taxon>
        <taxon>Galatheoidea</taxon>
        <taxon>Porcellanidae</taxon>
        <taxon>Petrolisthes</taxon>
    </lineage>
</organism>
<dbReference type="AlphaFoldDB" id="A0AAE1FAX7"/>
<dbReference type="InterPro" id="IPR012678">
    <property type="entry name" value="Ribosomal_uL23/eL15/eS24_sf"/>
</dbReference>
<dbReference type="GO" id="GO:0005840">
    <property type="term" value="C:ribosome"/>
    <property type="evidence" value="ECO:0007669"/>
    <property type="project" value="UniProtKB-KW"/>
</dbReference>
<evidence type="ECO:0000313" key="6">
    <source>
        <dbReference type="EMBL" id="KAK3870627.1"/>
    </source>
</evidence>
<comment type="similarity">
    <text evidence="1 4">Belongs to the eukaryotic ribosomal protein eL15 family.</text>
</comment>
<keyword evidence="2 4" id="KW-0689">Ribosomal protein</keyword>
<dbReference type="GO" id="GO:0006412">
    <property type="term" value="P:translation"/>
    <property type="evidence" value="ECO:0007669"/>
    <property type="project" value="InterPro"/>
</dbReference>